<evidence type="ECO:0000256" key="2">
    <source>
        <dbReference type="ARBA" id="ARBA00022723"/>
    </source>
</evidence>
<dbReference type="Gene3D" id="3.30.420.10">
    <property type="entry name" value="Ribonuclease H-like superfamily/Ribonuclease H"/>
    <property type="match status" value="1"/>
</dbReference>
<dbReference type="SUPFAM" id="SSF53098">
    <property type="entry name" value="Ribonuclease H-like"/>
    <property type="match status" value="1"/>
</dbReference>
<evidence type="ECO:0000256" key="1">
    <source>
        <dbReference type="ARBA" id="ARBA00022670"/>
    </source>
</evidence>
<dbReference type="PANTHER" id="PTHR42648:SF18">
    <property type="entry name" value="RETROTRANSPOSON, UNCLASSIFIED-LIKE PROTEIN"/>
    <property type="match status" value="1"/>
</dbReference>
<dbReference type="GO" id="GO:0015074">
    <property type="term" value="P:DNA integration"/>
    <property type="evidence" value="ECO:0007669"/>
    <property type="project" value="InterPro"/>
</dbReference>
<evidence type="ECO:0000256" key="3">
    <source>
        <dbReference type="ARBA" id="ARBA00022801"/>
    </source>
</evidence>
<accession>A0AAW2UFH9</accession>
<evidence type="ECO:0000259" key="5">
    <source>
        <dbReference type="PROSITE" id="PS50994"/>
    </source>
</evidence>
<dbReference type="Pfam" id="PF25597">
    <property type="entry name" value="SH3_retrovirus"/>
    <property type="match status" value="1"/>
</dbReference>
<dbReference type="PANTHER" id="PTHR42648">
    <property type="entry name" value="TRANSPOSASE, PUTATIVE-RELATED"/>
    <property type="match status" value="1"/>
</dbReference>
<dbReference type="PROSITE" id="PS50994">
    <property type="entry name" value="INTEGRASE"/>
    <property type="match status" value="1"/>
</dbReference>
<organism evidence="6">
    <name type="scientific">Sesamum latifolium</name>
    <dbReference type="NCBI Taxonomy" id="2727402"/>
    <lineage>
        <taxon>Eukaryota</taxon>
        <taxon>Viridiplantae</taxon>
        <taxon>Streptophyta</taxon>
        <taxon>Embryophyta</taxon>
        <taxon>Tracheophyta</taxon>
        <taxon>Spermatophyta</taxon>
        <taxon>Magnoliopsida</taxon>
        <taxon>eudicotyledons</taxon>
        <taxon>Gunneridae</taxon>
        <taxon>Pentapetalae</taxon>
        <taxon>asterids</taxon>
        <taxon>lamiids</taxon>
        <taxon>Lamiales</taxon>
        <taxon>Pedaliaceae</taxon>
        <taxon>Sesamum</taxon>
    </lineage>
</organism>
<keyword evidence="2" id="KW-0479">Metal-binding</keyword>
<gene>
    <name evidence="6" type="ORF">Slati_3439900</name>
</gene>
<evidence type="ECO:0000313" key="6">
    <source>
        <dbReference type="EMBL" id="KAL0416080.1"/>
    </source>
</evidence>
<reference evidence="6" key="1">
    <citation type="submission" date="2020-06" db="EMBL/GenBank/DDBJ databases">
        <authorList>
            <person name="Li T."/>
            <person name="Hu X."/>
            <person name="Zhang T."/>
            <person name="Song X."/>
            <person name="Zhang H."/>
            <person name="Dai N."/>
            <person name="Sheng W."/>
            <person name="Hou X."/>
            <person name="Wei L."/>
        </authorList>
    </citation>
    <scope>NUCLEOTIDE SEQUENCE</scope>
    <source>
        <strain evidence="6">KEN1</strain>
        <tissue evidence="6">Leaf</tissue>
    </source>
</reference>
<dbReference type="InterPro" id="IPR054722">
    <property type="entry name" value="PolX-like_BBD"/>
</dbReference>
<dbReference type="InterPro" id="IPR039537">
    <property type="entry name" value="Retrotran_Ty1/copia-like"/>
</dbReference>
<dbReference type="GO" id="GO:0046872">
    <property type="term" value="F:metal ion binding"/>
    <property type="evidence" value="ECO:0007669"/>
    <property type="project" value="UniProtKB-KW"/>
</dbReference>
<dbReference type="Pfam" id="PF22936">
    <property type="entry name" value="Pol_BBD"/>
    <property type="match status" value="1"/>
</dbReference>
<dbReference type="Pfam" id="PF14223">
    <property type="entry name" value="Retrotran_gag_2"/>
    <property type="match status" value="1"/>
</dbReference>
<protein>
    <submittedName>
        <fullName evidence="6">Retrovirus-related Pol polyprotein from transposon TNT 1-94</fullName>
    </submittedName>
</protein>
<dbReference type="Pfam" id="PF07727">
    <property type="entry name" value="RVT_2"/>
    <property type="match status" value="1"/>
</dbReference>
<feature type="compositionally biased region" description="Basic and acidic residues" evidence="4">
    <location>
        <begin position="175"/>
        <end position="185"/>
    </location>
</feature>
<dbReference type="InterPro" id="IPR013103">
    <property type="entry name" value="RVT_2"/>
</dbReference>
<proteinExistence type="predicted"/>
<dbReference type="AlphaFoldDB" id="A0AAW2UFH9"/>
<name>A0AAW2UFH9_9LAMI</name>
<dbReference type="GO" id="GO:0008233">
    <property type="term" value="F:peptidase activity"/>
    <property type="evidence" value="ECO:0007669"/>
    <property type="project" value="UniProtKB-KW"/>
</dbReference>
<feature type="region of interest" description="Disordered" evidence="4">
    <location>
        <begin position="215"/>
        <end position="235"/>
    </location>
</feature>
<feature type="region of interest" description="Disordered" evidence="4">
    <location>
        <begin position="175"/>
        <end position="202"/>
    </location>
</feature>
<keyword evidence="3" id="KW-0378">Hydrolase</keyword>
<reference evidence="6" key="2">
    <citation type="journal article" date="2024" name="Plant">
        <title>Genomic evolution and insights into agronomic trait innovations of Sesamum species.</title>
        <authorList>
            <person name="Miao H."/>
            <person name="Wang L."/>
            <person name="Qu L."/>
            <person name="Liu H."/>
            <person name="Sun Y."/>
            <person name="Le M."/>
            <person name="Wang Q."/>
            <person name="Wei S."/>
            <person name="Zheng Y."/>
            <person name="Lin W."/>
            <person name="Duan Y."/>
            <person name="Cao H."/>
            <person name="Xiong S."/>
            <person name="Wang X."/>
            <person name="Wei L."/>
            <person name="Li C."/>
            <person name="Ma Q."/>
            <person name="Ju M."/>
            <person name="Zhao R."/>
            <person name="Li G."/>
            <person name="Mu C."/>
            <person name="Tian Q."/>
            <person name="Mei H."/>
            <person name="Zhang T."/>
            <person name="Gao T."/>
            <person name="Zhang H."/>
        </authorList>
    </citation>
    <scope>NUCLEOTIDE SEQUENCE</scope>
    <source>
        <strain evidence="6">KEN1</strain>
    </source>
</reference>
<dbReference type="InterPro" id="IPR025724">
    <property type="entry name" value="GAG-pre-integrase_dom"/>
</dbReference>
<sequence>MKAYLRAQSLWDVVENGVDPPVLRANPTLAQIKKHEEDLAKKPKALTCLNSALSDVIFTRIMACETPKEVWDKLRDEFEGSERVKMVKLLTLKREFEMLRMKDGETVKEYSSKLLDIVNKIRLLGEDFSNLKVVEKMLISLPTRFEAKISAIEESCDLKSLTVAKLIRKTPIKERSKYGSDKSGKNEAAGNFKEAGKQGKFPPWHIDKACRLKQKQANKQKQVNEQPQQHVNVADEQEDATDKLFMVSNCNMNWSDQMWFVDSGCTSHMSKDKRMFSSLNKSVKTSVRLGDGRSVQVEGKGSNLLTVAQILNKGYSLSFKDKKCSIYDSNDELLVNVPMIDISFSLKLNEACEDVNCVVNDDSLLWHRRYGHFYFAALRNMSVKGFKRDLPEIAIEDYVCGACKLGKMHRLSFPAKSTWRAKSKLELVHSDVCGPMSTESLSKNKYFVLFIDDFTRMTWVYFLSCKGQVFSIFKKYKAMVESQSGCMLKCLRTYNGKEYTSNEFNNFCADLGISYQLTTSYSPQQNGVSERKNRTVVEMARCMMMDKKLPLKFWAEAVYAVVYLLNRLPTKGVEGMTPIEAWSKVKPTTKHLKTFGSVCYFQIPNAKRSKLEQKAEMGIFLGYASMTKGCRIYNVQTNKVMISRDVAVDENSHWNWENVRVELDDICSKSASLPLVKTSRSLQHDDKDEKNSEDSSLDSPILKTNSLSEIYEKCTFTVMEPSTFEEVLMHDEWKNAMKEDMRMIEKNRTWSLVPRPRNRHVIGVKWIFRTKLNPDGSINKYKARLVVKGYSQLAGVD</sequence>
<dbReference type="InterPro" id="IPR001584">
    <property type="entry name" value="Integrase_cat-core"/>
</dbReference>
<feature type="compositionally biased region" description="Basic and acidic residues" evidence="4">
    <location>
        <begin position="682"/>
        <end position="693"/>
    </location>
</feature>
<feature type="region of interest" description="Disordered" evidence="4">
    <location>
        <begin position="678"/>
        <end position="699"/>
    </location>
</feature>
<dbReference type="Pfam" id="PF13976">
    <property type="entry name" value="gag_pre-integrs"/>
    <property type="match status" value="1"/>
</dbReference>
<dbReference type="InterPro" id="IPR012337">
    <property type="entry name" value="RNaseH-like_sf"/>
</dbReference>
<dbReference type="InterPro" id="IPR057670">
    <property type="entry name" value="SH3_retrovirus"/>
</dbReference>
<comment type="caution">
    <text evidence="6">The sequence shown here is derived from an EMBL/GenBank/DDBJ whole genome shotgun (WGS) entry which is preliminary data.</text>
</comment>
<dbReference type="InterPro" id="IPR036397">
    <property type="entry name" value="RNaseH_sf"/>
</dbReference>
<evidence type="ECO:0000256" key="4">
    <source>
        <dbReference type="SAM" id="MobiDB-lite"/>
    </source>
</evidence>
<dbReference type="GO" id="GO:0006508">
    <property type="term" value="P:proteolysis"/>
    <property type="evidence" value="ECO:0007669"/>
    <property type="project" value="UniProtKB-KW"/>
</dbReference>
<dbReference type="EMBL" id="JACGWN010000012">
    <property type="protein sequence ID" value="KAL0416080.1"/>
    <property type="molecule type" value="Genomic_DNA"/>
</dbReference>
<keyword evidence="1" id="KW-0645">Protease</keyword>
<dbReference type="GO" id="GO:0003676">
    <property type="term" value="F:nucleic acid binding"/>
    <property type="evidence" value="ECO:0007669"/>
    <property type="project" value="InterPro"/>
</dbReference>
<dbReference type="Pfam" id="PF00665">
    <property type="entry name" value="rve"/>
    <property type="match status" value="1"/>
</dbReference>
<feature type="domain" description="Integrase catalytic" evidence="5">
    <location>
        <begin position="410"/>
        <end position="586"/>
    </location>
</feature>